<dbReference type="InterPro" id="IPR005642">
    <property type="entry name" value="LysO"/>
</dbReference>
<sequence>MKNSIGITAVFVVGIFLGKMKFLPASLLENDYTLYALYFLLFFIGVVLGSNKKALSIIKKLNWRIIIVPAGTIIGTFIGILIVSLFINKLELKELMAVGAGFGYYSLSSVFISKLHGSFLGTIALVSNLLREIITLLFTPLFVKIFGNLSSIMSGGATSMDSTLPVIVKYSGKDYGVIAIFNGLVLTILVPLLVNFILKVL</sequence>
<dbReference type="Proteomes" id="UP000324143">
    <property type="component" value="Unassembled WGS sequence"/>
</dbReference>
<dbReference type="EMBL" id="VSIX01000026">
    <property type="protein sequence ID" value="TYB31856.1"/>
    <property type="molecule type" value="Genomic_DNA"/>
</dbReference>
<feature type="transmembrane region" description="Helical" evidence="1">
    <location>
        <begin position="102"/>
        <end position="126"/>
    </location>
</feature>
<feature type="transmembrane region" description="Helical" evidence="1">
    <location>
        <begin position="175"/>
        <end position="198"/>
    </location>
</feature>
<feature type="transmembrane region" description="Helical" evidence="1">
    <location>
        <begin position="7"/>
        <end position="26"/>
    </location>
</feature>
<keyword evidence="1" id="KW-0472">Membrane</keyword>
<organism evidence="2 3">
    <name type="scientific">Candidatus Mcinerneyibacterium aminivorans</name>
    <dbReference type="NCBI Taxonomy" id="2703815"/>
    <lineage>
        <taxon>Bacteria</taxon>
        <taxon>Candidatus Macinerneyibacteriota</taxon>
        <taxon>Candidatus Mcinerneyibacteria</taxon>
        <taxon>Candidatus Mcinerneyibacteriales</taxon>
        <taxon>Candidatus Mcinerneyibacteriaceae</taxon>
        <taxon>Candidatus Mcinerneyibacterium</taxon>
    </lineage>
</organism>
<feature type="transmembrane region" description="Helical" evidence="1">
    <location>
        <begin position="133"/>
        <end position="155"/>
    </location>
</feature>
<dbReference type="GO" id="GO:0015661">
    <property type="term" value="F:L-lysine efflux transmembrane transporter activity"/>
    <property type="evidence" value="ECO:0007669"/>
    <property type="project" value="InterPro"/>
</dbReference>
<keyword evidence="1" id="KW-0812">Transmembrane</keyword>
<keyword evidence="3" id="KW-1185">Reference proteome</keyword>
<feature type="transmembrane region" description="Helical" evidence="1">
    <location>
        <begin position="32"/>
        <end position="49"/>
    </location>
</feature>
<keyword evidence="1" id="KW-1133">Transmembrane helix</keyword>
<protein>
    <submittedName>
        <fullName evidence="2">Lysine exporter LysO family protein</fullName>
    </submittedName>
</protein>
<feature type="transmembrane region" description="Helical" evidence="1">
    <location>
        <begin position="61"/>
        <end position="87"/>
    </location>
</feature>
<dbReference type="PANTHER" id="PTHR35804:SF1">
    <property type="entry name" value="LYSINE EXPORTER LYSO"/>
    <property type="match status" value="1"/>
</dbReference>
<proteinExistence type="predicted"/>
<evidence type="ECO:0000313" key="3">
    <source>
        <dbReference type="Proteomes" id="UP000324143"/>
    </source>
</evidence>
<reference evidence="2" key="1">
    <citation type="submission" date="2019-08" db="EMBL/GenBank/DDBJ databases">
        <title>Genomic characterization of a novel candidate phylum (ARYD3) from a high temperature, high salinity tertiary oil reservoir in north central Oklahoma, USA.</title>
        <authorList>
            <person name="Youssef N.H."/>
            <person name="Yadav A."/>
            <person name="Elshahed M.S."/>
        </authorList>
    </citation>
    <scope>NUCLEOTIDE SEQUENCE [LARGE SCALE GENOMIC DNA]</scope>
    <source>
        <strain evidence="2">ARYD3</strain>
    </source>
</reference>
<evidence type="ECO:0000256" key="1">
    <source>
        <dbReference type="SAM" id="Phobius"/>
    </source>
</evidence>
<dbReference type="AlphaFoldDB" id="A0A5D0MFQ0"/>
<gene>
    <name evidence="2" type="ORF">FXF47_01945</name>
</gene>
<evidence type="ECO:0000313" key="2">
    <source>
        <dbReference type="EMBL" id="TYB31856.1"/>
    </source>
</evidence>
<comment type="caution">
    <text evidence="2">The sequence shown here is derived from an EMBL/GenBank/DDBJ whole genome shotgun (WGS) entry which is preliminary data.</text>
</comment>
<name>A0A5D0MFQ0_9BACT</name>
<dbReference type="PANTHER" id="PTHR35804">
    <property type="entry name" value="LYSINE EXPORTER LYSO"/>
    <property type="match status" value="1"/>
</dbReference>
<dbReference type="Pfam" id="PF03956">
    <property type="entry name" value="Lys_export"/>
    <property type="match status" value="1"/>
</dbReference>
<accession>A0A5D0MFQ0</accession>
<dbReference type="GO" id="GO:0005886">
    <property type="term" value="C:plasma membrane"/>
    <property type="evidence" value="ECO:0007669"/>
    <property type="project" value="TreeGrafter"/>
</dbReference>